<keyword evidence="2 3" id="KW-0378">Hydrolase</keyword>
<dbReference type="EMBL" id="SNRX01000046">
    <property type="protein sequence ID" value="KAA6300815.1"/>
    <property type="molecule type" value="Genomic_DNA"/>
</dbReference>
<organism evidence="3 4">
    <name type="scientific">Candidatus Ordinivivax streblomastigis</name>
    <dbReference type="NCBI Taxonomy" id="2540710"/>
    <lineage>
        <taxon>Bacteria</taxon>
        <taxon>Pseudomonadati</taxon>
        <taxon>Bacteroidota</taxon>
        <taxon>Bacteroidia</taxon>
        <taxon>Bacteroidales</taxon>
        <taxon>Candidatus Ordinivivax</taxon>
    </lineage>
</organism>
<dbReference type="Pfam" id="PF13279">
    <property type="entry name" value="4HBT_2"/>
    <property type="match status" value="1"/>
</dbReference>
<accession>A0A5M8NYI5</accession>
<dbReference type="InterPro" id="IPR029069">
    <property type="entry name" value="HotDog_dom_sf"/>
</dbReference>
<evidence type="ECO:0000313" key="3">
    <source>
        <dbReference type="EMBL" id="KAA6300815.1"/>
    </source>
</evidence>
<evidence type="ECO:0000313" key="4">
    <source>
        <dbReference type="Proteomes" id="UP000324575"/>
    </source>
</evidence>
<evidence type="ECO:0000256" key="2">
    <source>
        <dbReference type="ARBA" id="ARBA00022801"/>
    </source>
</evidence>
<dbReference type="SUPFAM" id="SSF54637">
    <property type="entry name" value="Thioesterase/thiol ester dehydrase-isomerase"/>
    <property type="match status" value="1"/>
</dbReference>
<dbReference type="InterPro" id="IPR050563">
    <property type="entry name" value="4-hydroxybenzoyl-CoA_TE"/>
</dbReference>
<dbReference type="PANTHER" id="PTHR31793:SF27">
    <property type="entry name" value="NOVEL THIOESTERASE SUPERFAMILY DOMAIN AND SAPOSIN A-TYPE DOMAIN CONTAINING PROTEIN (0610012H03RIK)"/>
    <property type="match status" value="1"/>
</dbReference>
<dbReference type="AlphaFoldDB" id="A0A5M8NYI5"/>
<protein>
    <submittedName>
        <fullName evidence="3">Putative esterase</fullName>
        <ecNumber evidence="3">3.1.-.-</ecNumber>
    </submittedName>
</protein>
<gene>
    <name evidence="3" type="ORF">EZS26_003035</name>
</gene>
<comment type="caution">
    <text evidence="3">The sequence shown here is derived from an EMBL/GenBank/DDBJ whole genome shotgun (WGS) entry which is preliminary data.</text>
</comment>
<evidence type="ECO:0000256" key="1">
    <source>
        <dbReference type="ARBA" id="ARBA00005953"/>
    </source>
</evidence>
<dbReference type="Gene3D" id="3.10.129.10">
    <property type="entry name" value="Hotdog Thioesterase"/>
    <property type="match status" value="1"/>
</dbReference>
<reference evidence="3 4" key="1">
    <citation type="submission" date="2019-03" db="EMBL/GenBank/DDBJ databases">
        <title>Single cell metagenomics reveals metabolic interactions within the superorganism composed of flagellate Streblomastix strix and complex community of Bacteroidetes bacteria on its surface.</title>
        <authorList>
            <person name="Treitli S.C."/>
            <person name="Kolisko M."/>
            <person name="Husnik F."/>
            <person name="Keeling P."/>
            <person name="Hampl V."/>
        </authorList>
    </citation>
    <scope>NUCLEOTIDE SEQUENCE [LARGE SCALE GENOMIC DNA]</scope>
    <source>
        <strain evidence="3">St1</strain>
    </source>
</reference>
<sequence>MSKRVFEIEMKVREYECDAQGIVNNANYLHYFENTRHEFLSSMGISFMESHRMGIDPVVARADLRYHTSLTGSETFLSSLTVERKGVKIVFIRKFAAKTMAFCAVRGLSRRSCCTMVCCREAIIMTDS</sequence>
<dbReference type="GO" id="GO:0047617">
    <property type="term" value="F:fatty acyl-CoA hydrolase activity"/>
    <property type="evidence" value="ECO:0007669"/>
    <property type="project" value="TreeGrafter"/>
</dbReference>
<dbReference type="Proteomes" id="UP000324575">
    <property type="component" value="Unassembled WGS sequence"/>
</dbReference>
<dbReference type="PANTHER" id="PTHR31793">
    <property type="entry name" value="4-HYDROXYBENZOYL-COA THIOESTERASE FAMILY MEMBER"/>
    <property type="match status" value="1"/>
</dbReference>
<proteinExistence type="inferred from homology"/>
<dbReference type="CDD" id="cd00586">
    <property type="entry name" value="4HBT"/>
    <property type="match status" value="1"/>
</dbReference>
<dbReference type="EC" id="3.1.-.-" evidence="3"/>
<comment type="similarity">
    <text evidence="1">Belongs to the 4-hydroxybenzoyl-CoA thioesterase family.</text>
</comment>
<name>A0A5M8NYI5_9BACT</name>